<dbReference type="PANTHER" id="PTHR13027:SF7">
    <property type="entry name" value="VACUOLAR FUSION PROTEIN MON1 HOMOLOG"/>
    <property type="match status" value="1"/>
</dbReference>
<protein>
    <recommendedName>
        <fullName evidence="1">Vacuolar fusion protein MON1 homolog</fullName>
    </recommendedName>
</protein>
<dbReference type="EMBL" id="GDKF01007880">
    <property type="protein sequence ID" value="JAT70742.1"/>
    <property type="molecule type" value="Transcribed_RNA"/>
</dbReference>
<dbReference type="GO" id="GO:0016192">
    <property type="term" value="P:vesicle-mediated transport"/>
    <property type="evidence" value="ECO:0007669"/>
    <property type="project" value="InterPro"/>
</dbReference>
<evidence type="ECO:0000259" key="3">
    <source>
        <dbReference type="Pfam" id="PF19036"/>
    </source>
</evidence>
<sequence>MSASSLPICKAGSIESVDAASPSNSDEEGAPHLGGSREDALDSFPIREEETALPDRTPSPTASPVDAARGHPSLSAPASPPAPPAPIPNTPSKTVLVLSSSGKPVYCWPQEIEGLPGVAATAAGLLAFAGSRGEELRSIRSGRSTIVLLDRPPLALVAVSNQGEPAPVLRMQLSLLHAQLESVLTRSALGVLFRKAPSYDLRRLLGGTEKMLDALVCSWARSPAALLGAYPSLALPQPRRRVLATHLDIALGSTRGHYALLLGPAGVVALAAAPGRPPLTQWEVLLLLNIVGVLGDEEALTPVCLPHADPTALLHAYVRRLGGEGSTAGASPGAGLGPLTLALLVPGAPDRASLAAAAARLAPVGHLAGASPSLAVRDLPSSLGGGPPGTTPLLHYAYRLTGGAQFVASPPVGDGRLQQAIVLAYSQVRAAAYDRGSEAEGPLCGVRVERRPGLALAAVLGKEGELLAAYDALSKCEEVAAHCARLAAWLRAQHASWFS</sequence>
<feature type="domain" description="FUZ/MON1/HPS1 first Longin" evidence="3">
    <location>
        <begin position="93"/>
        <end position="215"/>
    </location>
</feature>
<organism evidence="4">
    <name type="scientific">Auxenochlorella protothecoides</name>
    <name type="common">Green microalga</name>
    <name type="synonym">Chlorella protothecoides</name>
    <dbReference type="NCBI Taxonomy" id="3075"/>
    <lineage>
        <taxon>Eukaryota</taxon>
        <taxon>Viridiplantae</taxon>
        <taxon>Chlorophyta</taxon>
        <taxon>core chlorophytes</taxon>
        <taxon>Trebouxiophyceae</taxon>
        <taxon>Chlorellales</taxon>
        <taxon>Chlorellaceae</taxon>
        <taxon>Auxenochlorella</taxon>
    </lineage>
</organism>
<dbReference type="PRINTS" id="PR01546">
    <property type="entry name" value="YEAST73DUF"/>
</dbReference>
<comment type="similarity">
    <text evidence="1">Belongs to the MON1/SAND family.</text>
</comment>
<gene>
    <name evidence="4" type="ORF">g.44580</name>
</gene>
<reference evidence="4" key="1">
    <citation type="submission" date="2015-08" db="EMBL/GenBank/DDBJ databases">
        <authorList>
            <person name="Babu N.S."/>
            <person name="Beckwith C.J."/>
            <person name="Beseler K.G."/>
            <person name="Brison A."/>
            <person name="Carone J.V."/>
            <person name="Caskin T.P."/>
            <person name="Diamond M."/>
            <person name="Durham M.E."/>
            <person name="Foxe J.M."/>
            <person name="Go M."/>
            <person name="Henderson B.A."/>
            <person name="Jones I.B."/>
            <person name="McGettigan J.A."/>
            <person name="Micheletti S.J."/>
            <person name="Nasrallah M.E."/>
            <person name="Ortiz D."/>
            <person name="Piller C.R."/>
            <person name="Privatt S.R."/>
            <person name="Schneider S.L."/>
            <person name="Sharp S."/>
            <person name="Smith T.C."/>
            <person name="Stanton J.D."/>
            <person name="Ullery H.E."/>
            <person name="Wilson R.J."/>
            <person name="Serrano M.G."/>
            <person name="Buck G."/>
            <person name="Lee V."/>
            <person name="Wang Y."/>
            <person name="Carvalho R."/>
            <person name="Voegtly L."/>
            <person name="Shi R."/>
            <person name="Duckworth R."/>
            <person name="Johnson A."/>
            <person name="Loviza R."/>
            <person name="Walstead R."/>
            <person name="Shah Z."/>
            <person name="Kiflezghi M."/>
            <person name="Wade K."/>
            <person name="Ball S.L."/>
            <person name="Bradley K.W."/>
            <person name="Asai D.J."/>
            <person name="Bowman C.A."/>
            <person name="Russell D.A."/>
            <person name="Pope W.H."/>
            <person name="Jacobs-Sera D."/>
            <person name="Hendrix R.W."/>
            <person name="Hatfull G.F."/>
        </authorList>
    </citation>
    <scope>NUCLEOTIDE SEQUENCE</scope>
</reference>
<comment type="function">
    <text evidence="1">Plays an important role in membrane trafficking through the secretory apparatus.</text>
</comment>
<feature type="region of interest" description="Disordered" evidence="2">
    <location>
        <begin position="1"/>
        <end position="90"/>
    </location>
</feature>
<dbReference type="PANTHER" id="PTHR13027">
    <property type="entry name" value="SAND PROTEIN-RELATED"/>
    <property type="match status" value="1"/>
</dbReference>
<feature type="compositionally biased region" description="Pro residues" evidence="2">
    <location>
        <begin position="78"/>
        <end position="89"/>
    </location>
</feature>
<dbReference type="Pfam" id="PF19036">
    <property type="entry name" value="Fuz_longin_1"/>
    <property type="match status" value="1"/>
</dbReference>
<proteinExistence type="inferred from homology"/>
<evidence type="ECO:0000256" key="1">
    <source>
        <dbReference type="RuleBase" id="RU367048"/>
    </source>
</evidence>
<evidence type="ECO:0000313" key="4">
    <source>
        <dbReference type="EMBL" id="JAT70742.1"/>
    </source>
</evidence>
<dbReference type="AlphaFoldDB" id="A0A1D1ZUZ1"/>
<dbReference type="InterPro" id="IPR043972">
    <property type="entry name" value="FUZ/MON1/HPS1_longin_1"/>
</dbReference>
<dbReference type="GO" id="GO:0006623">
    <property type="term" value="P:protein targeting to vacuole"/>
    <property type="evidence" value="ECO:0007669"/>
    <property type="project" value="UniProtKB-UniRule"/>
</dbReference>
<feature type="compositionally biased region" description="Basic and acidic residues" evidence="2">
    <location>
        <begin position="35"/>
        <end position="50"/>
    </location>
</feature>
<evidence type="ECO:0000256" key="2">
    <source>
        <dbReference type="SAM" id="MobiDB-lite"/>
    </source>
</evidence>
<name>A0A1D1ZUZ1_AUXPR</name>
<accession>A0A1D1ZUZ1</accession>
<dbReference type="InterPro" id="IPR004353">
    <property type="entry name" value="Mon1"/>
</dbReference>